<evidence type="ECO:0008006" key="4">
    <source>
        <dbReference type="Google" id="ProtNLM"/>
    </source>
</evidence>
<feature type="transmembrane region" description="Helical" evidence="1">
    <location>
        <begin position="60"/>
        <end position="80"/>
    </location>
</feature>
<organism evidence="2 3">
    <name type="scientific">Planococcus lenghuensis</name>
    <dbReference type="NCBI Taxonomy" id="2213202"/>
    <lineage>
        <taxon>Bacteria</taxon>
        <taxon>Bacillati</taxon>
        <taxon>Bacillota</taxon>
        <taxon>Bacilli</taxon>
        <taxon>Bacillales</taxon>
        <taxon>Caryophanaceae</taxon>
        <taxon>Planococcus</taxon>
    </lineage>
</organism>
<evidence type="ECO:0000256" key="1">
    <source>
        <dbReference type="SAM" id="Phobius"/>
    </source>
</evidence>
<dbReference type="KEGG" id="pmar:B0X71_02555"/>
<keyword evidence="1" id="KW-0472">Membrane</keyword>
<protein>
    <recommendedName>
        <fullName evidence="4">DUF4181 domain-containing protein</fullName>
    </recommendedName>
</protein>
<dbReference type="AlphaFoldDB" id="A0A1Q2KVH6"/>
<accession>A0A1Q2KVH6</accession>
<gene>
    <name evidence="2" type="ORF">B0X71_02555</name>
</gene>
<name>A0A1Q2KVH6_9BACL</name>
<keyword evidence="3" id="KW-1185">Reference proteome</keyword>
<proteinExistence type="predicted"/>
<keyword evidence="1" id="KW-0812">Transmembrane</keyword>
<dbReference type="RefSeq" id="WP_077587986.1">
    <property type="nucleotide sequence ID" value="NZ_CP019640.1"/>
</dbReference>
<keyword evidence="1" id="KW-1133">Transmembrane helix</keyword>
<evidence type="ECO:0000313" key="2">
    <source>
        <dbReference type="EMBL" id="AQQ52114.1"/>
    </source>
</evidence>
<dbReference type="Proteomes" id="UP000188184">
    <property type="component" value="Chromosome"/>
</dbReference>
<dbReference type="OrthoDB" id="2455735at2"/>
<evidence type="ECO:0000313" key="3">
    <source>
        <dbReference type="Proteomes" id="UP000188184"/>
    </source>
</evidence>
<sequence>MNRKWLQGILLIGLSVTSLAFLIAGRLEVAVLVMTLLFVCTNAFRYVRMKEEGFDRGAKWMGGMAILFAVLFVIVLFTVVL</sequence>
<dbReference type="EMBL" id="CP019640">
    <property type="protein sequence ID" value="AQQ52114.1"/>
    <property type="molecule type" value="Genomic_DNA"/>
</dbReference>
<reference evidence="2 3" key="1">
    <citation type="submission" date="2017-02" db="EMBL/GenBank/DDBJ databases">
        <title>The complete genomic sequence of a novel cold adapted crude oil-degrading bacterium Planococcus qaidamina Y42.</title>
        <authorList>
            <person name="Yang R."/>
        </authorList>
    </citation>
    <scope>NUCLEOTIDE SEQUENCE [LARGE SCALE GENOMIC DNA]</scope>
    <source>
        <strain evidence="2 3">Y42</strain>
    </source>
</reference>
<feature type="transmembrane region" description="Helical" evidence="1">
    <location>
        <begin position="30"/>
        <end position="48"/>
    </location>
</feature>